<gene>
    <name evidence="1" type="ORF">CEP48_00925</name>
</gene>
<sequence length="78" mass="9119">MKDMGTQSYIWSSFGGFIAWLGDQQNLMILSLSIGIVTALTNLYQRYWEGRIKKRDEERKEEIHQLTVARLKKGLDIK</sequence>
<dbReference type="EMBL" id="CP022011">
    <property type="protein sequence ID" value="QDJ15518.1"/>
    <property type="molecule type" value="Genomic_DNA"/>
</dbReference>
<dbReference type="Proteomes" id="UP000955338">
    <property type="component" value="Chromosome"/>
</dbReference>
<evidence type="ECO:0000313" key="1">
    <source>
        <dbReference type="EMBL" id="QDJ15518.1"/>
    </source>
</evidence>
<evidence type="ECO:0000313" key="2">
    <source>
        <dbReference type="Proteomes" id="UP000955338"/>
    </source>
</evidence>
<reference evidence="1" key="1">
    <citation type="submission" date="2017-06" db="EMBL/GenBank/DDBJ databases">
        <title>Genome sequencing of pathogenic and non-pathogenic strains within Bisgaard taxon 40.</title>
        <authorList>
            <person name="Ladner J.T."/>
            <person name="Lovett S.P."/>
            <person name="Koroleva G."/>
            <person name="Lorch J.M."/>
        </authorList>
    </citation>
    <scope>NUCLEOTIDE SEQUENCE</scope>
    <source>
        <strain evidence="1">27576-1-I1</strain>
    </source>
</reference>
<accession>A0A8D4LPA5</accession>
<organism evidence="1 2">
    <name type="scientific">Mergibacter septicus</name>
    <dbReference type="NCBI Taxonomy" id="221402"/>
    <lineage>
        <taxon>Bacteria</taxon>
        <taxon>Pseudomonadati</taxon>
        <taxon>Pseudomonadota</taxon>
        <taxon>Gammaproteobacteria</taxon>
        <taxon>Pasteurellales</taxon>
        <taxon>Pasteurellaceae</taxon>
        <taxon>Mergibacter</taxon>
    </lineage>
</organism>
<name>A0A8D4LPA5_9PAST</name>
<protein>
    <submittedName>
        <fullName evidence="1">Uncharacterized protein</fullName>
    </submittedName>
</protein>
<dbReference type="AlphaFoldDB" id="A0A8D4LPA5"/>
<dbReference type="RefSeq" id="WP_261919839.1">
    <property type="nucleotide sequence ID" value="NZ_CP022011.1"/>
</dbReference>
<proteinExistence type="predicted"/>
<keyword evidence="2" id="KW-1185">Reference proteome</keyword>